<reference evidence="3" key="1">
    <citation type="submission" date="2016-10" db="EMBL/GenBank/DDBJ databases">
        <authorList>
            <person name="Varghese N."/>
            <person name="Submissions S."/>
        </authorList>
    </citation>
    <scope>NUCLEOTIDE SEQUENCE [LARGE SCALE GENOMIC DNA]</scope>
    <source>
        <strain evidence="3">DSM 18609</strain>
    </source>
</reference>
<evidence type="ECO:0000313" key="3">
    <source>
        <dbReference type="Proteomes" id="UP000199455"/>
    </source>
</evidence>
<dbReference type="Proteomes" id="UP000199455">
    <property type="component" value="Unassembled WGS sequence"/>
</dbReference>
<dbReference type="EMBL" id="FMZH01000002">
    <property type="protein sequence ID" value="SDC67417.1"/>
    <property type="molecule type" value="Genomic_DNA"/>
</dbReference>
<protein>
    <submittedName>
        <fullName evidence="2">Uncharacterized protein</fullName>
    </submittedName>
</protein>
<keyword evidence="1" id="KW-1133">Transmembrane helix</keyword>
<sequence>MINDIAIAKACAVEDVFFVRCLFIVVCVVFCLFEKILTQKNPSVLEGFFSKKNDFGEVI</sequence>
<keyword evidence="3" id="KW-1185">Reference proteome</keyword>
<proteinExistence type="predicted"/>
<feature type="transmembrane region" description="Helical" evidence="1">
    <location>
        <begin position="16"/>
        <end position="33"/>
    </location>
</feature>
<keyword evidence="1" id="KW-0812">Transmembrane</keyword>
<dbReference type="AlphaFoldDB" id="A0A1G6NJF8"/>
<organism evidence="2 3">
    <name type="scientific">Pedobacter soli</name>
    <dbReference type="NCBI Taxonomy" id="390242"/>
    <lineage>
        <taxon>Bacteria</taxon>
        <taxon>Pseudomonadati</taxon>
        <taxon>Bacteroidota</taxon>
        <taxon>Sphingobacteriia</taxon>
        <taxon>Sphingobacteriales</taxon>
        <taxon>Sphingobacteriaceae</taxon>
        <taxon>Pedobacter</taxon>
    </lineage>
</organism>
<keyword evidence="1" id="KW-0472">Membrane</keyword>
<dbReference type="RefSeq" id="WP_090766381.1">
    <property type="nucleotide sequence ID" value="NZ_FMZH01000002.1"/>
</dbReference>
<accession>A0A1G6NJF8</accession>
<evidence type="ECO:0000313" key="2">
    <source>
        <dbReference type="EMBL" id="SDC67417.1"/>
    </source>
</evidence>
<evidence type="ECO:0000256" key="1">
    <source>
        <dbReference type="SAM" id="Phobius"/>
    </source>
</evidence>
<gene>
    <name evidence="2" type="ORF">SAMN04488024_102684</name>
</gene>
<name>A0A1G6NJF8_9SPHI</name>